<dbReference type="Proteomes" id="UP000184368">
    <property type="component" value="Unassembled WGS sequence"/>
</dbReference>
<dbReference type="EMBL" id="FQUO01000014">
    <property type="protein sequence ID" value="SHF93919.1"/>
    <property type="molecule type" value="Genomic_DNA"/>
</dbReference>
<gene>
    <name evidence="1" type="ORF">SAMN05444008_114119</name>
</gene>
<reference evidence="1 2" key="1">
    <citation type="submission" date="2016-11" db="EMBL/GenBank/DDBJ databases">
        <authorList>
            <person name="Jaros S."/>
            <person name="Januszkiewicz K."/>
            <person name="Wedrychowicz H."/>
        </authorList>
    </citation>
    <scope>NUCLEOTIDE SEQUENCE [LARGE SCALE GENOMIC DNA]</scope>
    <source>
        <strain evidence="1 2">DSM 26897</strain>
    </source>
</reference>
<protein>
    <submittedName>
        <fullName evidence="1">Uncharacterized protein</fullName>
    </submittedName>
</protein>
<evidence type="ECO:0000313" key="2">
    <source>
        <dbReference type="Proteomes" id="UP000184368"/>
    </source>
</evidence>
<accession>A0A1M5FR61</accession>
<keyword evidence="2" id="KW-1185">Reference proteome</keyword>
<sequence length="88" mass="10216">MAPSLFGLSCKPKTMNIQSFKSLNCKQKRRALLRSGQFIADRNTDLFSVFLFRLGDFFVELFFSRENEQVVGIRPIQKLSRQYLHLAA</sequence>
<evidence type="ECO:0000313" key="1">
    <source>
        <dbReference type="EMBL" id="SHF93919.1"/>
    </source>
</evidence>
<proteinExistence type="predicted"/>
<name>A0A1M5FR61_9BACT</name>
<dbReference type="AlphaFoldDB" id="A0A1M5FR61"/>
<organism evidence="1 2">
    <name type="scientific">Cnuella takakiae</name>
    <dbReference type="NCBI Taxonomy" id="1302690"/>
    <lineage>
        <taxon>Bacteria</taxon>
        <taxon>Pseudomonadati</taxon>
        <taxon>Bacteroidota</taxon>
        <taxon>Chitinophagia</taxon>
        <taxon>Chitinophagales</taxon>
        <taxon>Chitinophagaceae</taxon>
        <taxon>Cnuella</taxon>
    </lineage>
</organism>